<keyword evidence="4" id="KW-0411">Iron-sulfur</keyword>
<feature type="domain" description="4Fe-4S ferredoxin-type" evidence="5">
    <location>
        <begin position="74"/>
        <end position="103"/>
    </location>
</feature>
<dbReference type="OrthoDB" id="9798098at2"/>
<dbReference type="PROSITE" id="PS51379">
    <property type="entry name" value="4FE4S_FER_2"/>
    <property type="match status" value="2"/>
</dbReference>
<dbReference type="Pfam" id="PF12800">
    <property type="entry name" value="Fer4_4"/>
    <property type="match status" value="1"/>
</dbReference>
<dbReference type="PROSITE" id="PS00198">
    <property type="entry name" value="4FE4S_FER_1"/>
    <property type="match status" value="1"/>
</dbReference>
<protein>
    <submittedName>
        <fullName evidence="6">4Fe-4S ferredoxin iron-sulfur binding domain protein</fullName>
    </submittedName>
</protein>
<organism evidence="6 7">
    <name type="scientific">Bacillus selenitireducens (strain ATCC 700615 / DSM 15326 / MLS10)</name>
    <dbReference type="NCBI Taxonomy" id="439292"/>
    <lineage>
        <taxon>Bacteria</taxon>
        <taxon>Bacillati</taxon>
        <taxon>Bacillota</taxon>
        <taxon>Bacilli</taxon>
        <taxon>Bacillales</taxon>
        <taxon>Bacillaceae</taxon>
        <taxon>Salisediminibacterium</taxon>
    </lineage>
</organism>
<dbReference type="STRING" id="439292.Bsel_1859"/>
<dbReference type="eggNOG" id="COG0437">
    <property type="taxonomic scope" value="Bacteria"/>
</dbReference>
<keyword evidence="7" id="KW-1185">Reference proteome</keyword>
<feature type="domain" description="4Fe-4S ferredoxin-type" evidence="5">
    <location>
        <begin position="4"/>
        <end position="33"/>
    </location>
</feature>
<dbReference type="KEGG" id="bse:Bsel_1859"/>
<dbReference type="InterPro" id="IPR050954">
    <property type="entry name" value="ET_IronSulfur_Cluster-Binding"/>
</dbReference>
<dbReference type="EMBL" id="CP001791">
    <property type="protein sequence ID" value="ADH99364.1"/>
    <property type="molecule type" value="Genomic_DNA"/>
</dbReference>
<dbReference type="SUPFAM" id="SSF54862">
    <property type="entry name" value="4Fe-4S ferredoxins"/>
    <property type="match status" value="1"/>
</dbReference>
<dbReference type="PANTHER" id="PTHR43177">
    <property type="entry name" value="PROTEIN NRFC"/>
    <property type="match status" value="1"/>
</dbReference>
<gene>
    <name evidence="6" type="ordered locus">Bsel_1859</name>
</gene>
<keyword evidence="1" id="KW-0004">4Fe-4S</keyword>
<sequence length="182" mass="20157">MKQMAFYFRSERCVSCYACVSACSNENRERATQPFRSISSNLEHIFLSSSCHHCQSPECLRVCPKQTFSKDRDGIVKLNEQICDGCGLCAAACPFDAIVISSRMNGSKAVKCEMCPERRQNGFDPACVDACPTGALLVSDLDCPPPLSKGSWHVPGMGEGMPRFTEPSIRISLPKTKKRYFL</sequence>
<proteinExistence type="predicted"/>
<dbReference type="AlphaFoldDB" id="D6XU78"/>
<dbReference type="GO" id="GO:0046872">
    <property type="term" value="F:metal ion binding"/>
    <property type="evidence" value="ECO:0007669"/>
    <property type="project" value="UniProtKB-KW"/>
</dbReference>
<evidence type="ECO:0000256" key="2">
    <source>
        <dbReference type="ARBA" id="ARBA00022723"/>
    </source>
</evidence>
<name>D6XU78_BACIE</name>
<dbReference type="PANTHER" id="PTHR43177:SF3">
    <property type="entry name" value="PROTEIN NRFC HOMOLOG"/>
    <property type="match status" value="1"/>
</dbReference>
<dbReference type="GO" id="GO:0051539">
    <property type="term" value="F:4 iron, 4 sulfur cluster binding"/>
    <property type="evidence" value="ECO:0007669"/>
    <property type="project" value="UniProtKB-KW"/>
</dbReference>
<evidence type="ECO:0000259" key="5">
    <source>
        <dbReference type="PROSITE" id="PS51379"/>
    </source>
</evidence>
<dbReference type="InterPro" id="IPR017896">
    <property type="entry name" value="4Fe4S_Fe-S-bd"/>
</dbReference>
<evidence type="ECO:0000256" key="4">
    <source>
        <dbReference type="ARBA" id="ARBA00023014"/>
    </source>
</evidence>
<dbReference type="HOGENOM" id="CLU_043374_3_2_9"/>
<dbReference type="Pfam" id="PF13247">
    <property type="entry name" value="Fer4_11"/>
    <property type="match status" value="1"/>
</dbReference>
<dbReference type="Proteomes" id="UP000000271">
    <property type="component" value="Chromosome"/>
</dbReference>
<reference evidence="6" key="1">
    <citation type="submission" date="2009-10" db="EMBL/GenBank/DDBJ databases">
        <title>Complete sequence of Bacillus selenitireducens MLS10.</title>
        <authorList>
            <consortium name="US DOE Joint Genome Institute"/>
            <person name="Lucas S."/>
            <person name="Copeland A."/>
            <person name="Lapidus A."/>
            <person name="Glavina del Rio T."/>
            <person name="Dalin E."/>
            <person name="Tice H."/>
            <person name="Bruce D."/>
            <person name="Goodwin L."/>
            <person name="Pitluck S."/>
            <person name="Sims D."/>
            <person name="Brettin T."/>
            <person name="Detter J.C."/>
            <person name="Han C."/>
            <person name="Larimer F."/>
            <person name="Land M."/>
            <person name="Hauser L."/>
            <person name="Kyrpides N."/>
            <person name="Ovchinnikova G."/>
            <person name="Stolz J."/>
        </authorList>
    </citation>
    <scope>NUCLEOTIDE SEQUENCE [LARGE SCALE GENOMIC DNA]</scope>
    <source>
        <strain evidence="6">MLS10</strain>
    </source>
</reference>
<dbReference type="Gene3D" id="3.30.70.20">
    <property type="match status" value="2"/>
</dbReference>
<dbReference type="CDD" id="cd16371">
    <property type="entry name" value="DMSOR_beta_like"/>
    <property type="match status" value="1"/>
</dbReference>
<dbReference type="InterPro" id="IPR017900">
    <property type="entry name" value="4Fe4S_Fe_S_CS"/>
</dbReference>
<evidence type="ECO:0000313" key="6">
    <source>
        <dbReference type="EMBL" id="ADH99364.1"/>
    </source>
</evidence>
<evidence type="ECO:0000313" key="7">
    <source>
        <dbReference type="Proteomes" id="UP000000271"/>
    </source>
</evidence>
<keyword evidence="3" id="KW-0408">Iron</keyword>
<evidence type="ECO:0000256" key="1">
    <source>
        <dbReference type="ARBA" id="ARBA00022485"/>
    </source>
</evidence>
<accession>D6XU78</accession>
<keyword evidence="2" id="KW-0479">Metal-binding</keyword>
<evidence type="ECO:0000256" key="3">
    <source>
        <dbReference type="ARBA" id="ARBA00023004"/>
    </source>
</evidence>